<organism evidence="1 2">
    <name type="scientific">Racocetra fulgida</name>
    <dbReference type="NCBI Taxonomy" id="60492"/>
    <lineage>
        <taxon>Eukaryota</taxon>
        <taxon>Fungi</taxon>
        <taxon>Fungi incertae sedis</taxon>
        <taxon>Mucoromycota</taxon>
        <taxon>Glomeromycotina</taxon>
        <taxon>Glomeromycetes</taxon>
        <taxon>Diversisporales</taxon>
        <taxon>Gigasporaceae</taxon>
        <taxon>Racocetra</taxon>
    </lineage>
</organism>
<name>A0A9N9FF81_9GLOM</name>
<dbReference type="EMBL" id="CAJVPZ010003381">
    <property type="protein sequence ID" value="CAG8529426.1"/>
    <property type="molecule type" value="Genomic_DNA"/>
</dbReference>
<evidence type="ECO:0000313" key="1">
    <source>
        <dbReference type="EMBL" id="CAG8529426.1"/>
    </source>
</evidence>
<evidence type="ECO:0000313" key="2">
    <source>
        <dbReference type="Proteomes" id="UP000789396"/>
    </source>
</evidence>
<comment type="caution">
    <text evidence="1">The sequence shown here is derived from an EMBL/GenBank/DDBJ whole genome shotgun (WGS) entry which is preliminary data.</text>
</comment>
<dbReference type="AlphaFoldDB" id="A0A9N9FF81"/>
<accession>A0A9N9FF81</accession>
<protein>
    <submittedName>
        <fullName evidence="1">15102_t:CDS:1</fullName>
    </submittedName>
</protein>
<keyword evidence="2" id="KW-1185">Reference proteome</keyword>
<dbReference type="Proteomes" id="UP000789396">
    <property type="component" value="Unassembled WGS sequence"/>
</dbReference>
<sequence>MSLPYDQCQNRFTSFTNFQKFINTKTVLCKCGAVISLGSIYQISNFQRHSQNYVNYIISSPASFGGDKRPEIIVKELFPEKFSENTSFTRKKLSNKEQKEFERALESEATWRLDKEIFTVKFTPHHYYNEPLLKLLKNPNLRQIWTSTNNNSDEEFWIKLAQFGLSGAFNGDSTFTELVALMVQIKEKKYQDEFVELILL</sequence>
<gene>
    <name evidence="1" type="ORF">RFULGI_LOCUS3722</name>
</gene>
<reference evidence="1" key="1">
    <citation type="submission" date="2021-06" db="EMBL/GenBank/DDBJ databases">
        <authorList>
            <person name="Kallberg Y."/>
            <person name="Tangrot J."/>
            <person name="Rosling A."/>
        </authorList>
    </citation>
    <scope>NUCLEOTIDE SEQUENCE</scope>
    <source>
        <strain evidence="1">IN212</strain>
    </source>
</reference>
<proteinExistence type="predicted"/>
<dbReference type="OrthoDB" id="2401357at2759"/>